<comment type="caution">
    <text evidence="2">The sequence shown here is derived from an EMBL/GenBank/DDBJ whole genome shotgun (WGS) entry which is preliminary data.</text>
</comment>
<sequence length="198" mass="23794">MKDKLKFMFYIFLYKLIIEIVYIFSISPLYSYSGLTYNPNLYNLIFSNLMLLSILCFINILKKTPTLYLYLFLLTFIYIPFSSYYWMNNMDSVYFIYVSISMLIILFITKIPSIDFKPMQSKSEDIIKLLFIFYLLSSFYLIIKRGGIDYRAFNFDTIYYLREENNISGIMGYLLNWNTKAIAPFLIALYIYEKKYVK</sequence>
<feature type="non-terminal residue" evidence="2">
    <location>
        <position position="198"/>
    </location>
</feature>
<feature type="transmembrane region" description="Helical" evidence="1">
    <location>
        <begin position="68"/>
        <end position="87"/>
    </location>
</feature>
<feature type="transmembrane region" description="Helical" evidence="1">
    <location>
        <begin position="126"/>
        <end position="143"/>
    </location>
</feature>
<evidence type="ECO:0000313" key="3">
    <source>
        <dbReference type="Proteomes" id="UP000194885"/>
    </source>
</evidence>
<name>A0A242BCL1_ENTFC</name>
<evidence type="ECO:0000313" key="2">
    <source>
        <dbReference type="EMBL" id="OTN93234.1"/>
    </source>
</evidence>
<dbReference type="Proteomes" id="UP000194885">
    <property type="component" value="Unassembled WGS sequence"/>
</dbReference>
<feature type="transmembrane region" description="Helical" evidence="1">
    <location>
        <begin position="170"/>
        <end position="192"/>
    </location>
</feature>
<dbReference type="AlphaFoldDB" id="A0A242BCL1"/>
<keyword evidence="1" id="KW-0812">Transmembrane</keyword>
<organism evidence="2 3">
    <name type="scientific">Enterococcus faecium</name>
    <name type="common">Streptococcus faecium</name>
    <dbReference type="NCBI Taxonomy" id="1352"/>
    <lineage>
        <taxon>Bacteria</taxon>
        <taxon>Bacillati</taxon>
        <taxon>Bacillota</taxon>
        <taxon>Bacilli</taxon>
        <taxon>Lactobacillales</taxon>
        <taxon>Enterococcaceae</taxon>
        <taxon>Enterococcus</taxon>
    </lineage>
</organism>
<keyword evidence="1" id="KW-1133">Transmembrane helix</keyword>
<evidence type="ECO:0000256" key="1">
    <source>
        <dbReference type="SAM" id="Phobius"/>
    </source>
</evidence>
<protein>
    <submittedName>
        <fullName evidence="2">Uncharacterized protein</fullName>
    </submittedName>
</protein>
<proteinExistence type="predicted"/>
<gene>
    <name evidence="2" type="ORF">A5810_002096</name>
</gene>
<feature type="transmembrane region" description="Helical" evidence="1">
    <location>
        <begin position="93"/>
        <end position="114"/>
    </location>
</feature>
<feature type="transmembrane region" description="Helical" evidence="1">
    <location>
        <begin position="41"/>
        <end position="61"/>
    </location>
</feature>
<dbReference type="EMBL" id="NGKW01000004">
    <property type="protein sequence ID" value="OTN93234.1"/>
    <property type="molecule type" value="Genomic_DNA"/>
</dbReference>
<accession>A0A242BCL1</accession>
<keyword evidence="1" id="KW-0472">Membrane</keyword>
<reference evidence="2 3" key="1">
    <citation type="submission" date="2017-05" db="EMBL/GenBank/DDBJ databases">
        <title>The Genome Sequence of Enterococcus faecium 7H8_DIV0219.</title>
        <authorList>
            <consortium name="The Broad Institute Genomics Platform"/>
            <consortium name="The Broad Institute Genomic Center for Infectious Diseases"/>
            <person name="Earl A."/>
            <person name="Manson A."/>
            <person name="Schwartman J."/>
            <person name="Gilmore M."/>
            <person name="Abouelleil A."/>
            <person name="Cao P."/>
            <person name="Chapman S."/>
            <person name="Cusick C."/>
            <person name="Shea T."/>
            <person name="Young S."/>
            <person name="Neafsey D."/>
            <person name="Nusbaum C."/>
            <person name="Birren B."/>
        </authorList>
    </citation>
    <scope>NUCLEOTIDE SEQUENCE [LARGE SCALE GENOMIC DNA]</scope>
    <source>
        <strain evidence="2 3">7H8_DIV0219</strain>
    </source>
</reference>
<feature type="transmembrane region" description="Helical" evidence="1">
    <location>
        <begin position="7"/>
        <end position="29"/>
    </location>
</feature>